<dbReference type="EMBL" id="CP027668">
    <property type="protein sequence ID" value="AVO47480.1"/>
    <property type="molecule type" value="Genomic_DNA"/>
</dbReference>
<dbReference type="Pfam" id="PF00072">
    <property type="entry name" value="Response_reg"/>
    <property type="match status" value="1"/>
</dbReference>
<protein>
    <submittedName>
        <fullName evidence="3">Response regulator</fullName>
    </submittedName>
</protein>
<keyword evidence="4" id="KW-1185">Reference proteome</keyword>
<dbReference type="PANTHER" id="PTHR44520">
    <property type="entry name" value="RESPONSE REGULATOR RCP1-RELATED"/>
    <property type="match status" value="1"/>
</dbReference>
<organism evidence="3 4">
    <name type="scientific">Phreatobacter cathodiphilus</name>
    <dbReference type="NCBI Taxonomy" id="1868589"/>
    <lineage>
        <taxon>Bacteria</taxon>
        <taxon>Pseudomonadati</taxon>
        <taxon>Pseudomonadota</taxon>
        <taxon>Alphaproteobacteria</taxon>
        <taxon>Hyphomicrobiales</taxon>
        <taxon>Phreatobacteraceae</taxon>
        <taxon>Phreatobacter</taxon>
    </lineage>
</organism>
<gene>
    <name evidence="3" type="ORF">C6569_01955</name>
</gene>
<evidence type="ECO:0000313" key="4">
    <source>
        <dbReference type="Proteomes" id="UP000237889"/>
    </source>
</evidence>
<dbReference type="Gene3D" id="3.40.50.2300">
    <property type="match status" value="1"/>
</dbReference>
<dbReference type="SUPFAM" id="SSF52172">
    <property type="entry name" value="CheY-like"/>
    <property type="match status" value="1"/>
</dbReference>
<dbReference type="CDD" id="cd17557">
    <property type="entry name" value="REC_Rcp-like"/>
    <property type="match status" value="1"/>
</dbReference>
<dbReference type="InterPro" id="IPR052893">
    <property type="entry name" value="TCS_response_regulator"/>
</dbReference>
<accession>A0A2S0NH33</accession>
<dbReference type="InterPro" id="IPR011006">
    <property type="entry name" value="CheY-like_superfamily"/>
</dbReference>
<dbReference type="PROSITE" id="PS50110">
    <property type="entry name" value="RESPONSE_REGULATORY"/>
    <property type="match status" value="1"/>
</dbReference>
<reference evidence="3 4" key="1">
    <citation type="submission" date="2018-03" db="EMBL/GenBank/DDBJ databases">
        <title>Genome sequencing of Phreatobacter sp.</title>
        <authorList>
            <person name="Kim S.-J."/>
            <person name="Heo J."/>
            <person name="Kwon S.-W."/>
        </authorList>
    </citation>
    <scope>NUCLEOTIDE SEQUENCE [LARGE SCALE GENOMIC DNA]</scope>
    <source>
        <strain evidence="3 4">S-12</strain>
    </source>
</reference>
<evidence type="ECO:0000259" key="2">
    <source>
        <dbReference type="PROSITE" id="PS50110"/>
    </source>
</evidence>
<dbReference type="GO" id="GO:0000160">
    <property type="term" value="P:phosphorelay signal transduction system"/>
    <property type="evidence" value="ECO:0007669"/>
    <property type="project" value="InterPro"/>
</dbReference>
<proteinExistence type="predicted"/>
<dbReference type="KEGG" id="phr:C6569_01955"/>
<feature type="domain" description="Response regulatory" evidence="2">
    <location>
        <begin position="7"/>
        <end position="125"/>
    </location>
</feature>
<sequence>MGHSGRKLLIVDDDPNEVFFLRHAFAGTAEDLEIRHADSGEAALAEIPRFNPDLVLLDLNMPGMDGHDVLGRIRRDEVMRGVPTLIFSSSESEEDVRRSYRAYANAYVVKPRSSEGYRDLADSINRFWYETARL</sequence>
<dbReference type="Proteomes" id="UP000237889">
    <property type="component" value="Chromosome"/>
</dbReference>
<evidence type="ECO:0000313" key="3">
    <source>
        <dbReference type="EMBL" id="AVO47480.1"/>
    </source>
</evidence>
<feature type="modified residue" description="4-aspartylphosphate" evidence="1">
    <location>
        <position position="58"/>
    </location>
</feature>
<evidence type="ECO:0000256" key="1">
    <source>
        <dbReference type="PROSITE-ProRule" id="PRU00169"/>
    </source>
</evidence>
<dbReference type="OrthoDB" id="9793549at2"/>
<dbReference type="AlphaFoldDB" id="A0A2S0NH33"/>
<dbReference type="InterPro" id="IPR001789">
    <property type="entry name" value="Sig_transdc_resp-reg_receiver"/>
</dbReference>
<name>A0A2S0NH33_9HYPH</name>
<keyword evidence="1" id="KW-0597">Phosphoprotein</keyword>
<dbReference type="SMART" id="SM00448">
    <property type="entry name" value="REC"/>
    <property type="match status" value="1"/>
</dbReference>
<dbReference type="PANTHER" id="PTHR44520:SF2">
    <property type="entry name" value="RESPONSE REGULATOR RCP1"/>
    <property type="match status" value="1"/>
</dbReference>